<comment type="similarity">
    <text evidence="2">Belongs to the major facilitator superfamily. TCR/Tet family.</text>
</comment>
<feature type="transmembrane region" description="Helical" evidence="7">
    <location>
        <begin position="167"/>
        <end position="192"/>
    </location>
</feature>
<dbReference type="InterPro" id="IPR036259">
    <property type="entry name" value="MFS_trans_sf"/>
</dbReference>
<keyword evidence="3 7" id="KW-0812">Transmembrane</keyword>
<feature type="transmembrane region" description="Helical" evidence="7">
    <location>
        <begin position="543"/>
        <end position="562"/>
    </location>
</feature>
<reference evidence="9" key="1">
    <citation type="submission" date="2022-10" db="EMBL/GenBank/DDBJ databases">
        <title>Culturing micro-colonial fungi from biological soil crusts in the Mojave desert and describing Neophaeococcomyces mojavensis, and introducing the new genera and species Taxawa tesnikishii.</title>
        <authorList>
            <person name="Kurbessoian T."/>
            <person name="Stajich J.E."/>
        </authorList>
    </citation>
    <scope>NUCLEOTIDE SEQUENCE</scope>
    <source>
        <strain evidence="9">TK_35</strain>
    </source>
</reference>
<sequence length="579" mass="62030">MKIVVVPGRVYYQRAGEIIETMGVEETSPSAVDANTDGLHEEPRATQGSRRDSGKGAEFSSEPEKLERPTGFKLYLILASMTFTQFVIMLDISVIVTAIPQITDHFHSLLDVGWYGSAYQLASASLQPLSGKIYTYFNLKWAFLSFFFVFELGSLLCAVATSSTMLIVARAISGLGASGLLNGGLAIFAACLPKERQPAMFGVLMAIGQLGQACGPLIGGALTQYATWRLCFYINLPIGAVVAGILLFIRIPRGSMKSDEQTLRKMLTQTLDLVGFAIFAPASIQFFLALQYGGGQHAWDSATVIGLFCGSAAMFAIFLIWEYYKGDDAMIPLPILRRRTVWSACLTLFFIVGILICAGYYLPIWFQAVKGTTPTMSGVYILPNVLAQIAMSMVTGLSVPILGYFLPFILVGTSLAAIGYGLLSMLTPTYPTGPRVGYQIIGGVGCGAAAPVVYVALQALTPAADSPIAMAILLFSQNFGAAVFLTIAQTVFSNSLKTKIPQYAPGANVDAVLAAGATEFAKVVTPDQVAGVVKAFSVSVDHVFYLVCGAAGGAFICSWAMGWRDIRQKSDREPELESD</sequence>
<protein>
    <recommendedName>
        <fullName evidence="8">Major facilitator superfamily (MFS) profile domain-containing protein</fullName>
    </recommendedName>
</protein>
<keyword evidence="4 7" id="KW-1133">Transmembrane helix</keyword>
<feature type="transmembrane region" description="Helical" evidence="7">
    <location>
        <begin position="199"/>
        <end position="219"/>
    </location>
</feature>
<name>A0AA39CQE2_9EURO</name>
<comment type="subcellular location">
    <subcellularLocation>
        <location evidence="1">Membrane</location>
        <topology evidence="1">Multi-pass membrane protein</topology>
    </subcellularLocation>
</comment>
<feature type="transmembrane region" description="Helical" evidence="7">
    <location>
        <begin position="141"/>
        <end position="161"/>
    </location>
</feature>
<organism evidence="9 10">
    <name type="scientific">Knufia peltigerae</name>
    <dbReference type="NCBI Taxonomy" id="1002370"/>
    <lineage>
        <taxon>Eukaryota</taxon>
        <taxon>Fungi</taxon>
        <taxon>Dikarya</taxon>
        <taxon>Ascomycota</taxon>
        <taxon>Pezizomycotina</taxon>
        <taxon>Eurotiomycetes</taxon>
        <taxon>Chaetothyriomycetidae</taxon>
        <taxon>Chaetothyriales</taxon>
        <taxon>Trichomeriaceae</taxon>
        <taxon>Knufia</taxon>
    </lineage>
</organism>
<proteinExistence type="inferred from homology"/>
<dbReference type="InterPro" id="IPR011701">
    <property type="entry name" value="MFS"/>
</dbReference>
<comment type="caution">
    <text evidence="9">The sequence shown here is derived from an EMBL/GenBank/DDBJ whole genome shotgun (WGS) entry which is preliminary data.</text>
</comment>
<gene>
    <name evidence="9" type="ORF">H2204_014065</name>
</gene>
<evidence type="ECO:0000256" key="4">
    <source>
        <dbReference type="ARBA" id="ARBA00022989"/>
    </source>
</evidence>
<dbReference type="PANTHER" id="PTHR23501:SF193">
    <property type="entry name" value="MULTIDRUG TRANSPORTER, PUTATIVE (AFU_ORTHOLOGUE AFUA_8G00940)-RELATED"/>
    <property type="match status" value="1"/>
</dbReference>
<dbReference type="CDD" id="cd17502">
    <property type="entry name" value="MFS_Azr1_MDR_like"/>
    <property type="match status" value="1"/>
</dbReference>
<evidence type="ECO:0000256" key="2">
    <source>
        <dbReference type="ARBA" id="ARBA00007520"/>
    </source>
</evidence>
<dbReference type="Pfam" id="PF07690">
    <property type="entry name" value="MFS_1"/>
    <property type="match status" value="1"/>
</dbReference>
<feature type="transmembrane region" description="Helical" evidence="7">
    <location>
        <begin position="270"/>
        <end position="290"/>
    </location>
</feature>
<keyword evidence="10" id="KW-1185">Reference proteome</keyword>
<feature type="region of interest" description="Disordered" evidence="6">
    <location>
        <begin position="24"/>
        <end position="64"/>
    </location>
</feature>
<dbReference type="InterPro" id="IPR020846">
    <property type="entry name" value="MFS_dom"/>
</dbReference>
<evidence type="ECO:0000256" key="7">
    <source>
        <dbReference type="SAM" id="Phobius"/>
    </source>
</evidence>
<evidence type="ECO:0000256" key="6">
    <source>
        <dbReference type="SAM" id="MobiDB-lite"/>
    </source>
</evidence>
<feature type="domain" description="Major facilitator superfamily (MFS) profile" evidence="8">
    <location>
        <begin position="77"/>
        <end position="529"/>
    </location>
</feature>
<evidence type="ECO:0000256" key="3">
    <source>
        <dbReference type="ARBA" id="ARBA00022692"/>
    </source>
</evidence>
<dbReference type="GO" id="GO:0022857">
    <property type="term" value="F:transmembrane transporter activity"/>
    <property type="evidence" value="ECO:0007669"/>
    <property type="project" value="InterPro"/>
</dbReference>
<feature type="transmembrane region" description="Helical" evidence="7">
    <location>
        <begin position="74"/>
        <end position="100"/>
    </location>
</feature>
<dbReference type="Proteomes" id="UP001172681">
    <property type="component" value="Unassembled WGS sequence"/>
</dbReference>
<feature type="transmembrane region" description="Helical" evidence="7">
    <location>
        <begin position="469"/>
        <end position="492"/>
    </location>
</feature>
<feature type="transmembrane region" description="Helical" evidence="7">
    <location>
        <begin position="341"/>
        <end position="366"/>
    </location>
</feature>
<feature type="transmembrane region" description="Helical" evidence="7">
    <location>
        <begin position="404"/>
        <end position="426"/>
    </location>
</feature>
<evidence type="ECO:0000313" key="10">
    <source>
        <dbReference type="Proteomes" id="UP001172681"/>
    </source>
</evidence>
<feature type="transmembrane region" description="Helical" evidence="7">
    <location>
        <begin position="378"/>
        <end position="397"/>
    </location>
</feature>
<dbReference type="GO" id="GO:0005886">
    <property type="term" value="C:plasma membrane"/>
    <property type="evidence" value="ECO:0007669"/>
    <property type="project" value="TreeGrafter"/>
</dbReference>
<dbReference type="FunFam" id="1.20.1250.20:FF:000196">
    <property type="entry name" value="MFS toxin efflux pump (AflT)"/>
    <property type="match status" value="1"/>
</dbReference>
<evidence type="ECO:0000259" key="8">
    <source>
        <dbReference type="PROSITE" id="PS50850"/>
    </source>
</evidence>
<dbReference type="PROSITE" id="PS50850">
    <property type="entry name" value="MFS"/>
    <property type="match status" value="1"/>
</dbReference>
<keyword evidence="5 7" id="KW-0472">Membrane</keyword>
<feature type="compositionally biased region" description="Basic and acidic residues" evidence="6">
    <location>
        <begin position="38"/>
        <end position="55"/>
    </location>
</feature>
<evidence type="ECO:0000256" key="1">
    <source>
        <dbReference type="ARBA" id="ARBA00004141"/>
    </source>
</evidence>
<feature type="transmembrane region" description="Helical" evidence="7">
    <location>
        <begin position="438"/>
        <end position="457"/>
    </location>
</feature>
<dbReference type="AlphaFoldDB" id="A0AA39CQE2"/>
<dbReference type="PANTHER" id="PTHR23501">
    <property type="entry name" value="MAJOR FACILITATOR SUPERFAMILY"/>
    <property type="match status" value="1"/>
</dbReference>
<evidence type="ECO:0000256" key="5">
    <source>
        <dbReference type="ARBA" id="ARBA00023136"/>
    </source>
</evidence>
<feature type="transmembrane region" description="Helical" evidence="7">
    <location>
        <begin position="302"/>
        <end position="321"/>
    </location>
</feature>
<accession>A0AA39CQE2</accession>
<dbReference type="EMBL" id="JAPDRN010000171">
    <property type="protein sequence ID" value="KAJ9616121.1"/>
    <property type="molecule type" value="Genomic_DNA"/>
</dbReference>
<feature type="transmembrane region" description="Helical" evidence="7">
    <location>
        <begin position="225"/>
        <end position="249"/>
    </location>
</feature>
<evidence type="ECO:0000313" key="9">
    <source>
        <dbReference type="EMBL" id="KAJ9616121.1"/>
    </source>
</evidence>
<dbReference type="SUPFAM" id="SSF103473">
    <property type="entry name" value="MFS general substrate transporter"/>
    <property type="match status" value="1"/>
</dbReference>
<dbReference type="Gene3D" id="1.20.1250.20">
    <property type="entry name" value="MFS general substrate transporter like domains"/>
    <property type="match status" value="1"/>
</dbReference>